<dbReference type="AlphaFoldDB" id="A0A3M2IV69"/>
<protein>
    <recommendedName>
        <fullName evidence="1">ADP ribosyltransferase domain-containing protein</fullName>
    </recommendedName>
</protein>
<reference evidence="2 3" key="1">
    <citation type="submission" date="2018-10" db="EMBL/GenBank/DDBJ databases">
        <title>Isolation, diversity and antifungal activity of actinobacteria from wheat.</title>
        <authorList>
            <person name="Han C."/>
        </authorList>
    </citation>
    <scope>NUCLEOTIDE SEQUENCE [LARGE SCALE GENOMIC DNA]</scope>
    <source>
        <strain evidence="2 3">NEAU-YY56</strain>
    </source>
</reference>
<dbReference type="PROSITE" id="PS51996">
    <property type="entry name" value="TR_MART"/>
    <property type="match status" value="1"/>
</dbReference>
<proteinExistence type="predicted"/>
<accession>A0A3M2IV69</accession>
<evidence type="ECO:0000313" key="3">
    <source>
        <dbReference type="Proteomes" id="UP000269289"/>
    </source>
</evidence>
<dbReference type="InterPro" id="IPR003540">
    <property type="entry name" value="ADP-ribosyltransferase"/>
</dbReference>
<evidence type="ECO:0000259" key="1">
    <source>
        <dbReference type="Pfam" id="PF03496"/>
    </source>
</evidence>
<comment type="caution">
    <text evidence="2">The sequence shown here is derived from an EMBL/GenBank/DDBJ whole genome shotgun (WGS) entry which is preliminary data.</text>
</comment>
<dbReference type="EMBL" id="RFFI01000117">
    <property type="protein sequence ID" value="RMI05019.1"/>
    <property type="molecule type" value="Genomic_DNA"/>
</dbReference>
<dbReference type="OrthoDB" id="2086631at2"/>
<feature type="domain" description="ADP ribosyltransferase" evidence="1">
    <location>
        <begin position="292"/>
        <end position="448"/>
    </location>
</feature>
<name>A0A3M2IV69_9CELL</name>
<keyword evidence="3" id="KW-1185">Reference proteome</keyword>
<evidence type="ECO:0000313" key="2">
    <source>
        <dbReference type="EMBL" id="RMI05019.1"/>
    </source>
</evidence>
<dbReference type="Gene3D" id="1.20.1260.20">
    <property type="entry name" value="PPE superfamily"/>
    <property type="match status" value="1"/>
</dbReference>
<dbReference type="InterPro" id="IPR038332">
    <property type="entry name" value="PPE_sf"/>
</dbReference>
<organism evidence="2 3">
    <name type="scientific">Cellulomonas triticagri</name>
    <dbReference type="NCBI Taxonomy" id="2483352"/>
    <lineage>
        <taxon>Bacteria</taxon>
        <taxon>Bacillati</taxon>
        <taxon>Actinomycetota</taxon>
        <taxon>Actinomycetes</taxon>
        <taxon>Micrococcales</taxon>
        <taxon>Cellulomonadaceae</taxon>
        <taxon>Cellulomonas</taxon>
    </lineage>
</organism>
<dbReference type="RefSeq" id="WP_122150800.1">
    <property type="nucleotide sequence ID" value="NZ_RFFI01000117.1"/>
</dbReference>
<gene>
    <name evidence="2" type="ORF">EBM89_16830</name>
</gene>
<sequence length="463" mass="47917">MSANPLVVGPVDTSTAFGGAGLLDSLSSLNASLQSGDWVGSVLSGAGVAIDTIATAMDPIGSLIAMGLGWVMEHLEPLKGWLNDLTGDAGAVLGFAGTWDNVAAAMNGAGDELSRVVTADLEAMSGASVAAYVAYANGLADRARAAGTSASAMGSALRTCSTIVQVVHDLVRDTLSQIVGTVISAAGFALVTVGTGIPKVIADVTARVASASIRVGRSVTAVIEAVSRLRGLLREMSDLLSGLAAGVRGRLPGGAAVTPGSLPRFALRDISDIPHPRDGADPDTWAAAVARTHPTLTQDEVLGIYRYTTQQGYDDMNSLLRGTRTFGPDEAARIQTDIDNAVSGMNKLPQAPGTTLRGTHLPDDVVQGYVVGNEVADPAFWSTTTTPSVAEDFRVHSVKPEVRPEGGNAYITISGRSGVDVQQLSYYGAEAEILMPPGTRFVVRDATPRPGGFTDYLLEEVIE</sequence>
<dbReference type="Proteomes" id="UP000269289">
    <property type="component" value="Unassembled WGS sequence"/>
</dbReference>
<dbReference type="SUPFAM" id="SSF56399">
    <property type="entry name" value="ADP-ribosylation"/>
    <property type="match status" value="1"/>
</dbReference>
<dbReference type="Pfam" id="PF03496">
    <property type="entry name" value="ADPrib_exo_Tox"/>
    <property type="match status" value="1"/>
</dbReference>
<dbReference type="Gene3D" id="3.90.176.10">
    <property type="entry name" value="Toxin ADP-ribosyltransferase, Chain A, domain 1"/>
    <property type="match status" value="1"/>
</dbReference>